<reference evidence="2 3" key="1">
    <citation type="submission" date="2012-01" db="EMBL/GenBank/DDBJ databases">
        <title>The Genome Sequence of Scardovia inopinata F0304.</title>
        <authorList>
            <consortium name="The Broad Institute Genome Sequencing Platform"/>
            <person name="Earl A."/>
            <person name="Ward D."/>
            <person name="Feldgarden M."/>
            <person name="Gevers D."/>
            <person name="Izard J."/>
            <person name="Baranova O.V."/>
            <person name="Blanton J.M."/>
            <person name="Tanner A.C."/>
            <person name="Dewhirst F.E."/>
            <person name="Young S.K."/>
            <person name="Zeng Q."/>
            <person name="Gargeya S."/>
            <person name="Fitzgerald M."/>
            <person name="Haas B."/>
            <person name="Abouelleil A."/>
            <person name="Alvarado L."/>
            <person name="Arachchi H.M."/>
            <person name="Berlin A."/>
            <person name="Chapman S.B."/>
            <person name="Gearin G."/>
            <person name="Goldberg J."/>
            <person name="Griggs A."/>
            <person name="Gujja S."/>
            <person name="Hansen M."/>
            <person name="Heiman D."/>
            <person name="Howarth C."/>
            <person name="Larimer J."/>
            <person name="Lui A."/>
            <person name="MacDonald P.J."/>
            <person name="McCowen C."/>
            <person name="Montmayeur A."/>
            <person name="Murphy C."/>
            <person name="Neiman D."/>
            <person name="Pearson M."/>
            <person name="Priest M."/>
            <person name="Roberts A."/>
            <person name="Saif S."/>
            <person name="Shea T."/>
            <person name="Sisk P."/>
            <person name="Stolte C."/>
            <person name="Sykes S."/>
            <person name="Wortman J."/>
            <person name="Nusbaum C."/>
            <person name="Birren B."/>
        </authorList>
    </citation>
    <scope>NUCLEOTIDE SEQUENCE [LARGE SCALE GENOMIC DNA]</scope>
    <source>
        <strain evidence="2 3">F0304</strain>
    </source>
</reference>
<evidence type="ECO:0000313" key="3">
    <source>
        <dbReference type="Proteomes" id="UP000005777"/>
    </source>
</evidence>
<evidence type="ECO:0000313" key="2">
    <source>
        <dbReference type="EMBL" id="EQW16353.1"/>
    </source>
</evidence>
<keyword evidence="3" id="KW-1185">Reference proteome</keyword>
<gene>
    <name evidence="2" type="ORF">HMPREF9020_00952</name>
</gene>
<accession>W1MXA8</accession>
<dbReference type="Proteomes" id="UP000005777">
    <property type="component" value="Unassembled WGS sequence"/>
</dbReference>
<protein>
    <submittedName>
        <fullName evidence="2">Uncharacterized protein</fullName>
    </submittedName>
</protein>
<sequence>MCTDDNSRETVNSKRSEYSPWWKRVAGYLLRIVLPTILMSQLIGTLFFGRSWVDEKFPGWTGERIQNLIVFCAFLLFVL</sequence>
<dbReference type="HOGENOM" id="CLU_2604043_0_0_11"/>
<dbReference type="AlphaFoldDB" id="W1MXA8"/>
<dbReference type="EMBL" id="ADCX01000004">
    <property type="protein sequence ID" value="EQW16353.1"/>
    <property type="molecule type" value="Genomic_DNA"/>
</dbReference>
<name>W1MXA8_SCAIO</name>
<keyword evidence="1" id="KW-1133">Transmembrane helix</keyword>
<keyword evidence="1" id="KW-0472">Membrane</keyword>
<comment type="caution">
    <text evidence="2">The sequence shown here is derived from an EMBL/GenBank/DDBJ whole genome shotgun (WGS) entry which is preliminary data.</text>
</comment>
<keyword evidence="1" id="KW-0812">Transmembrane</keyword>
<feature type="transmembrane region" description="Helical" evidence="1">
    <location>
        <begin position="28"/>
        <end position="49"/>
    </location>
</feature>
<evidence type="ECO:0000256" key="1">
    <source>
        <dbReference type="SAM" id="Phobius"/>
    </source>
</evidence>
<proteinExistence type="predicted"/>
<dbReference type="RefSeq" id="WP_231288027.1">
    <property type="nucleotide sequence ID" value="NZ_GG770225.1"/>
</dbReference>
<organism evidence="2 3">
    <name type="scientific">Scardovia inopinata F0304</name>
    <dbReference type="NCBI Taxonomy" id="641146"/>
    <lineage>
        <taxon>Bacteria</taxon>
        <taxon>Bacillati</taxon>
        <taxon>Actinomycetota</taxon>
        <taxon>Actinomycetes</taxon>
        <taxon>Bifidobacteriales</taxon>
        <taxon>Bifidobacteriaceae</taxon>
        <taxon>Scardovia</taxon>
    </lineage>
</organism>